<dbReference type="PANTHER" id="PTHR12761:SF1">
    <property type="entry name" value="BLOC-3 COMPLEX MEMBER HPS1"/>
    <property type="match status" value="1"/>
</dbReference>
<dbReference type="InterPro" id="IPR043971">
    <property type="entry name" value="FUZ/MON1/HPS1_longin_2"/>
</dbReference>
<dbReference type="GO" id="GO:0016192">
    <property type="term" value="P:vesicle-mediated transport"/>
    <property type="evidence" value="ECO:0007669"/>
    <property type="project" value="InterPro"/>
</dbReference>
<evidence type="ECO:0000313" key="2">
    <source>
        <dbReference type="EMBL" id="CEK54475.1"/>
    </source>
</evidence>
<dbReference type="InterPro" id="IPR026053">
    <property type="entry name" value="HPS1"/>
</dbReference>
<dbReference type="EMBL" id="HACG01007610">
    <property type="protein sequence ID" value="CEK54475.1"/>
    <property type="molecule type" value="Transcribed_RNA"/>
</dbReference>
<protein>
    <recommendedName>
        <fullName evidence="1">FUZ/MON1/HPS1 second Longin domain-containing protein</fullName>
    </recommendedName>
</protein>
<reference evidence="2" key="1">
    <citation type="submission" date="2014-12" db="EMBL/GenBank/DDBJ databases">
        <title>Insight into the proteome of Arion vulgaris.</title>
        <authorList>
            <person name="Aradska J."/>
            <person name="Bulat T."/>
            <person name="Smidak R."/>
            <person name="Sarate P."/>
            <person name="Gangsoo J."/>
            <person name="Sialana F."/>
            <person name="Bilban M."/>
            <person name="Lubec G."/>
        </authorList>
    </citation>
    <scope>NUCLEOTIDE SEQUENCE</scope>
    <source>
        <tissue evidence="2">Skin</tissue>
    </source>
</reference>
<dbReference type="Pfam" id="PF19037">
    <property type="entry name" value="Fuz_longin_2"/>
    <property type="match status" value="1"/>
</dbReference>
<dbReference type="AlphaFoldDB" id="A0A0B6YG58"/>
<evidence type="ECO:0000259" key="1">
    <source>
        <dbReference type="Pfam" id="PF19037"/>
    </source>
</evidence>
<feature type="non-terminal residue" evidence="2">
    <location>
        <position position="113"/>
    </location>
</feature>
<dbReference type="PANTHER" id="PTHR12761">
    <property type="entry name" value="HERMANSKY-PUDLAK SYNDROME PROTEIN 1"/>
    <property type="match status" value="1"/>
</dbReference>
<dbReference type="GO" id="GO:0031085">
    <property type="term" value="C:BLOC-3 complex"/>
    <property type="evidence" value="ECO:0007669"/>
    <property type="project" value="TreeGrafter"/>
</dbReference>
<accession>A0A0B6YG58</accession>
<organism evidence="2">
    <name type="scientific">Arion vulgaris</name>
    <dbReference type="NCBI Taxonomy" id="1028688"/>
    <lineage>
        <taxon>Eukaryota</taxon>
        <taxon>Metazoa</taxon>
        <taxon>Spiralia</taxon>
        <taxon>Lophotrochozoa</taxon>
        <taxon>Mollusca</taxon>
        <taxon>Gastropoda</taxon>
        <taxon>Heterobranchia</taxon>
        <taxon>Euthyneura</taxon>
        <taxon>Panpulmonata</taxon>
        <taxon>Eupulmonata</taxon>
        <taxon>Stylommatophora</taxon>
        <taxon>Helicina</taxon>
        <taxon>Arionoidea</taxon>
        <taxon>Arionidae</taxon>
        <taxon>Arion</taxon>
    </lineage>
</organism>
<sequence>TELVHSEQAYLVEAIERVHVNQMVNEKCMEILLKSVKQFQGKRDLPTHHALLLVNSKLLAFYSDRSANELRPKDLLMAMLLSKTFHPQADKLEDLFSTFYISSKYQQESSIIA</sequence>
<dbReference type="GO" id="GO:0005085">
    <property type="term" value="F:guanyl-nucleotide exchange factor activity"/>
    <property type="evidence" value="ECO:0007669"/>
    <property type="project" value="TreeGrafter"/>
</dbReference>
<feature type="domain" description="FUZ/MON1/HPS1 second Longin" evidence="1">
    <location>
        <begin position="47"/>
        <end position="89"/>
    </location>
</feature>
<proteinExistence type="predicted"/>
<gene>
    <name evidence="2" type="primary">ORF22911</name>
</gene>
<feature type="non-terminal residue" evidence="2">
    <location>
        <position position="1"/>
    </location>
</feature>
<name>A0A0B6YG58_9EUPU</name>